<evidence type="ECO:0000313" key="5">
    <source>
        <dbReference type="Proteomes" id="UP000664761"/>
    </source>
</evidence>
<dbReference type="InterPro" id="IPR005164">
    <property type="entry name" value="Allantoicase"/>
</dbReference>
<gene>
    <name evidence="2 4" type="primary">alc</name>
    <name evidence="4" type="ORF">J0X12_11060</name>
</gene>
<name>A0ABS3F6K4_9PROT</name>
<dbReference type="NCBIfam" id="TIGR02961">
    <property type="entry name" value="allantoicase"/>
    <property type="match status" value="1"/>
</dbReference>
<dbReference type="PIRSF" id="PIRSF016516">
    <property type="entry name" value="Allantoicase"/>
    <property type="match status" value="1"/>
</dbReference>
<dbReference type="EMBL" id="JAFLNC010000003">
    <property type="protein sequence ID" value="MBO0334159.1"/>
    <property type="molecule type" value="Genomic_DNA"/>
</dbReference>
<dbReference type="InterPro" id="IPR015908">
    <property type="entry name" value="Allantoicase_dom"/>
</dbReference>
<comment type="pathway">
    <text evidence="2">Nitrogen metabolism; (S)-allantoin degradation; (S)-ureidoglycolate from allantoate (aminidohydrolase route): step 1/1.</text>
</comment>
<dbReference type="InterPro" id="IPR008979">
    <property type="entry name" value="Galactose-bd-like_sf"/>
</dbReference>
<dbReference type="HAMAP" id="MF_00813">
    <property type="entry name" value="Allantoicase"/>
    <property type="match status" value="1"/>
</dbReference>
<dbReference type="Proteomes" id="UP000664761">
    <property type="component" value="Unassembled WGS sequence"/>
</dbReference>
<organism evidence="4 5">
    <name type="scientific">Sneathiella sedimenti</name>
    <dbReference type="NCBI Taxonomy" id="2816034"/>
    <lineage>
        <taxon>Bacteria</taxon>
        <taxon>Pseudomonadati</taxon>
        <taxon>Pseudomonadota</taxon>
        <taxon>Alphaproteobacteria</taxon>
        <taxon>Sneathiellales</taxon>
        <taxon>Sneathiellaceae</taxon>
        <taxon>Sneathiella</taxon>
    </lineage>
</organism>
<comment type="catalytic activity">
    <reaction evidence="2">
        <text>allantoate + H2O = (S)-ureidoglycolate + urea</text>
        <dbReference type="Rhea" id="RHEA:11016"/>
        <dbReference type="ChEBI" id="CHEBI:15377"/>
        <dbReference type="ChEBI" id="CHEBI:16199"/>
        <dbReference type="ChEBI" id="CHEBI:17536"/>
        <dbReference type="ChEBI" id="CHEBI:57296"/>
        <dbReference type="EC" id="3.5.3.4"/>
    </reaction>
</comment>
<evidence type="ECO:0000256" key="1">
    <source>
        <dbReference type="ARBA" id="ARBA00009242"/>
    </source>
</evidence>
<keyword evidence="2 4" id="KW-0378">Hydrolase</keyword>
<keyword evidence="5" id="KW-1185">Reference proteome</keyword>
<accession>A0ABS3F6K4</accession>
<sequence length="337" mass="37274">MSSPTADNASFLRKHVDLASPRLGAEVTFATDDFFADKSRLIDPAPAVFIADKYDENGKWMDGWESRRKRGEGYDYCIVRLGLPGIIHGVDIDTSHFTGNFPPSASIDACLVEDEPDPNTKWTEILPAVGLKGNSHHIHEVSDGRTWSHLRLNIYPDGGVARLRVYGQVQCNWDLRDPEELVDLAALVNGGRGIAASDQHYGTPSQILAPGRGINMGDGWETRRRREPGNDWALIGLGHPGVISKIEVDTAHFKGNYPDRCSIQAAMVTGGTEESLVTQSMFWKTLLPEQKLEMDAIHSFEKEVVDIGPVSHVRLNIIPDGGISRLRLFGRLKRDAK</sequence>
<evidence type="ECO:0000259" key="3">
    <source>
        <dbReference type="Pfam" id="PF03561"/>
    </source>
</evidence>
<proteinExistence type="inferred from homology"/>
<feature type="domain" description="Allantoicase" evidence="3">
    <location>
        <begin position="24"/>
        <end position="169"/>
    </location>
</feature>
<evidence type="ECO:0000313" key="4">
    <source>
        <dbReference type="EMBL" id="MBO0334159.1"/>
    </source>
</evidence>
<dbReference type="GO" id="GO:0004037">
    <property type="term" value="F:allantoicase activity"/>
    <property type="evidence" value="ECO:0007669"/>
    <property type="project" value="UniProtKB-EC"/>
</dbReference>
<dbReference type="RefSeq" id="WP_207045633.1">
    <property type="nucleotide sequence ID" value="NZ_JAFLNC010000003.1"/>
</dbReference>
<reference evidence="4 5" key="1">
    <citation type="submission" date="2021-03" db="EMBL/GenBank/DDBJ databases">
        <title>Sneathiella sp. CAU 1612 isolated from Kang Won-do.</title>
        <authorList>
            <person name="Kim W."/>
        </authorList>
    </citation>
    <scope>NUCLEOTIDE SEQUENCE [LARGE SCALE GENOMIC DNA]</scope>
    <source>
        <strain evidence="4 5">CAU 1612</strain>
    </source>
</reference>
<feature type="domain" description="Allantoicase" evidence="3">
    <location>
        <begin position="190"/>
        <end position="332"/>
    </location>
</feature>
<dbReference type="Gene3D" id="2.60.120.260">
    <property type="entry name" value="Galactose-binding domain-like"/>
    <property type="match status" value="2"/>
</dbReference>
<keyword evidence="2" id="KW-0659">Purine metabolism</keyword>
<protein>
    <recommendedName>
        <fullName evidence="2">Probable allantoicase</fullName>
        <ecNumber evidence="2">3.5.3.4</ecNumber>
    </recommendedName>
    <alternativeName>
        <fullName evidence="2">Allantoate amidinohydrolase</fullName>
    </alternativeName>
</protein>
<evidence type="ECO:0000256" key="2">
    <source>
        <dbReference type="HAMAP-Rule" id="MF_00813"/>
    </source>
</evidence>
<dbReference type="Pfam" id="PF03561">
    <property type="entry name" value="Allantoicase"/>
    <property type="match status" value="2"/>
</dbReference>
<dbReference type="PANTHER" id="PTHR12045">
    <property type="entry name" value="ALLANTOICASE"/>
    <property type="match status" value="1"/>
</dbReference>
<comment type="similarity">
    <text evidence="1 2">Belongs to the allantoicase family.</text>
</comment>
<dbReference type="EC" id="3.5.3.4" evidence="2"/>
<dbReference type="PANTHER" id="PTHR12045:SF3">
    <property type="entry name" value="INACTIVE ALLANTOICASE-RELATED"/>
    <property type="match status" value="1"/>
</dbReference>
<comment type="caution">
    <text evidence="4">The sequence shown here is derived from an EMBL/GenBank/DDBJ whole genome shotgun (WGS) entry which is preliminary data.</text>
</comment>
<dbReference type="SUPFAM" id="SSF49785">
    <property type="entry name" value="Galactose-binding domain-like"/>
    <property type="match status" value="2"/>
</dbReference>